<dbReference type="PROSITE" id="PS50949">
    <property type="entry name" value="HTH_GNTR"/>
    <property type="match status" value="1"/>
</dbReference>
<evidence type="ECO:0000313" key="6">
    <source>
        <dbReference type="Proteomes" id="UP000018692"/>
    </source>
</evidence>
<reference evidence="5 6" key="1">
    <citation type="submission" date="2013-07" db="EMBL/GenBank/DDBJ databases">
        <title>Isolation of Lactococcus garvieae strain TRF1 from the fecal material of a timber rattlesnake.</title>
        <authorList>
            <person name="McLaughlin R.W."/>
            <person name="Cochran P.A."/>
            <person name="Dowd S.E."/>
        </authorList>
    </citation>
    <scope>NUCLEOTIDE SEQUENCE [LARGE SCALE GENOMIC DNA]</scope>
    <source>
        <strain evidence="5 6">TRF1</strain>
    </source>
</reference>
<dbReference type="SUPFAM" id="SSF46785">
    <property type="entry name" value="Winged helix' DNA-binding domain"/>
    <property type="match status" value="1"/>
</dbReference>
<dbReference type="Gene3D" id="1.10.10.10">
    <property type="entry name" value="Winged helix-like DNA-binding domain superfamily/Winged helix DNA-binding domain"/>
    <property type="match status" value="1"/>
</dbReference>
<comment type="caution">
    <text evidence="5">The sequence shown here is derived from an EMBL/GenBank/DDBJ whole genome shotgun (WGS) entry which is preliminary data.</text>
</comment>
<keyword evidence="2" id="KW-0238">DNA-binding</keyword>
<name>V8ASJ0_9LACT</name>
<protein>
    <submittedName>
        <fullName evidence="5">GntR family transcriptional regulator</fullName>
    </submittedName>
</protein>
<evidence type="ECO:0000256" key="2">
    <source>
        <dbReference type="ARBA" id="ARBA00023125"/>
    </source>
</evidence>
<proteinExistence type="predicted"/>
<dbReference type="Pfam" id="PF00392">
    <property type="entry name" value="GntR"/>
    <property type="match status" value="1"/>
</dbReference>
<dbReference type="PANTHER" id="PTHR38445:SF10">
    <property type="entry name" value="GNTR-FAMILY TRANSCRIPTIONAL REGULATOR"/>
    <property type="match status" value="1"/>
</dbReference>
<dbReference type="AlphaFoldDB" id="V8ASJ0"/>
<dbReference type="PANTHER" id="PTHR38445">
    <property type="entry name" value="HTH-TYPE TRANSCRIPTIONAL REPRESSOR YTRA"/>
    <property type="match status" value="1"/>
</dbReference>
<dbReference type="EMBL" id="AVFE01000004">
    <property type="protein sequence ID" value="ETD05512.1"/>
    <property type="molecule type" value="Genomic_DNA"/>
</dbReference>
<keyword evidence="3" id="KW-0804">Transcription</keyword>
<sequence>MDFNFEGDAPLYQQVADEIAEGIFNGSYEEGTQIPSTTEISKLYKINPATILKGMNKLVEENLIEKKRGLGMFVKRGAQQTLMEKRKTEFINQKLLSVLEEAQKLNISQEQLIRLIKGGYER</sequence>
<accession>V8ASJ0</accession>
<evidence type="ECO:0000313" key="5">
    <source>
        <dbReference type="EMBL" id="ETD05512.1"/>
    </source>
</evidence>
<evidence type="ECO:0000259" key="4">
    <source>
        <dbReference type="PROSITE" id="PS50949"/>
    </source>
</evidence>
<evidence type="ECO:0000256" key="1">
    <source>
        <dbReference type="ARBA" id="ARBA00023015"/>
    </source>
</evidence>
<dbReference type="PATRIC" id="fig|1380772.3.peg.423"/>
<organism evidence="5 6">
    <name type="scientific">Lactococcus garvieae TRF1</name>
    <dbReference type="NCBI Taxonomy" id="1380772"/>
    <lineage>
        <taxon>Bacteria</taxon>
        <taxon>Bacillati</taxon>
        <taxon>Bacillota</taxon>
        <taxon>Bacilli</taxon>
        <taxon>Lactobacillales</taxon>
        <taxon>Streptococcaceae</taxon>
        <taxon>Lactococcus</taxon>
    </lineage>
</organism>
<dbReference type="InterPro" id="IPR036390">
    <property type="entry name" value="WH_DNA-bd_sf"/>
</dbReference>
<dbReference type="Proteomes" id="UP000018692">
    <property type="component" value="Unassembled WGS sequence"/>
</dbReference>
<dbReference type="GO" id="GO:0003700">
    <property type="term" value="F:DNA-binding transcription factor activity"/>
    <property type="evidence" value="ECO:0007669"/>
    <property type="project" value="InterPro"/>
</dbReference>
<dbReference type="InterPro" id="IPR036388">
    <property type="entry name" value="WH-like_DNA-bd_sf"/>
</dbReference>
<evidence type="ECO:0000256" key="3">
    <source>
        <dbReference type="ARBA" id="ARBA00023163"/>
    </source>
</evidence>
<feature type="domain" description="HTH gntR-type" evidence="4">
    <location>
        <begin position="9"/>
        <end position="77"/>
    </location>
</feature>
<dbReference type="SMART" id="SM00345">
    <property type="entry name" value="HTH_GNTR"/>
    <property type="match status" value="1"/>
</dbReference>
<dbReference type="InterPro" id="IPR000524">
    <property type="entry name" value="Tscrpt_reg_HTH_GntR"/>
</dbReference>
<dbReference type="GO" id="GO:0003677">
    <property type="term" value="F:DNA binding"/>
    <property type="evidence" value="ECO:0007669"/>
    <property type="project" value="UniProtKB-KW"/>
</dbReference>
<keyword evidence="1" id="KW-0805">Transcription regulation</keyword>
<gene>
    <name evidence="5" type="ORF">N568_0102145</name>
</gene>
<dbReference type="CDD" id="cd07377">
    <property type="entry name" value="WHTH_GntR"/>
    <property type="match status" value="1"/>
</dbReference>